<feature type="domain" description="ABC transmembrane type-1" evidence="13">
    <location>
        <begin position="566"/>
        <end position="843"/>
    </location>
</feature>
<comment type="subcellular location">
    <subcellularLocation>
        <location evidence="1">Cell membrane</location>
        <topology evidence="1">Multi-pass membrane protein</topology>
    </subcellularLocation>
</comment>
<dbReference type="InterPro" id="IPR036640">
    <property type="entry name" value="ABC1_TM_sf"/>
</dbReference>
<accession>A0A6A6STF5</accession>
<dbReference type="GO" id="GO:0005886">
    <property type="term" value="C:plasma membrane"/>
    <property type="evidence" value="ECO:0007669"/>
    <property type="project" value="UniProtKB-SubCell"/>
</dbReference>
<name>A0A6A6STF5_9PLEO</name>
<proteinExistence type="inferred from homology"/>
<feature type="transmembrane region" description="Helical" evidence="11">
    <location>
        <begin position="78"/>
        <end position="97"/>
    </location>
</feature>
<dbReference type="InterPro" id="IPR044726">
    <property type="entry name" value="ABCC_6TM_D2"/>
</dbReference>
<gene>
    <name evidence="14" type="ORF">K491DRAFT_610201</name>
</gene>
<evidence type="ECO:0000256" key="5">
    <source>
        <dbReference type="ARBA" id="ARBA00022692"/>
    </source>
</evidence>
<keyword evidence="9 11" id="KW-0472">Membrane</keyword>
<dbReference type="Pfam" id="PF00005">
    <property type="entry name" value="ABC_tran"/>
    <property type="match status" value="2"/>
</dbReference>
<feature type="domain" description="ABC transporter" evidence="12">
    <location>
        <begin position="283"/>
        <end position="510"/>
    </location>
</feature>
<dbReference type="InterPro" id="IPR003439">
    <property type="entry name" value="ABC_transporter-like_ATP-bd"/>
</dbReference>
<dbReference type="Proteomes" id="UP000799324">
    <property type="component" value="Unassembled WGS sequence"/>
</dbReference>
<dbReference type="InterPro" id="IPR027417">
    <property type="entry name" value="P-loop_NTPase"/>
</dbReference>
<dbReference type="SUPFAM" id="SSF90123">
    <property type="entry name" value="ABC transporter transmembrane region"/>
    <property type="match status" value="2"/>
</dbReference>
<dbReference type="FunFam" id="1.20.1560.10:FF:000066">
    <property type="entry name" value="ABC multidrug transporter (Eurofung)"/>
    <property type="match status" value="1"/>
</dbReference>
<keyword evidence="10" id="KW-0325">Glycoprotein</keyword>
<dbReference type="PANTHER" id="PTHR24223:SF404">
    <property type="entry name" value="ABC MULTIDRUG TRANSPORTER (EUROFUNG)-RELATED"/>
    <property type="match status" value="1"/>
</dbReference>
<dbReference type="InterPro" id="IPR017871">
    <property type="entry name" value="ABC_transporter-like_CS"/>
</dbReference>
<dbReference type="PANTHER" id="PTHR24223">
    <property type="entry name" value="ATP-BINDING CASSETTE SUB-FAMILY C"/>
    <property type="match status" value="1"/>
</dbReference>
<evidence type="ECO:0000259" key="12">
    <source>
        <dbReference type="PROSITE" id="PS50893"/>
    </source>
</evidence>
<evidence type="ECO:0000256" key="9">
    <source>
        <dbReference type="ARBA" id="ARBA00023136"/>
    </source>
</evidence>
<feature type="transmembrane region" description="Helical" evidence="11">
    <location>
        <begin position="161"/>
        <end position="187"/>
    </location>
</feature>
<feature type="transmembrane region" description="Helical" evidence="11">
    <location>
        <begin position="601"/>
        <end position="624"/>
    </location>
</feature>
<evidence type="ECO:0000256" key="4">
    <source>
        <dbReference type="ARBA" id="ARBA00022475"/>
    </source>
</evidence>
<dbReference type="PROSITE" id="PS50929">
    <property type="entry name" value="ABC_TM1F"/>
    <property type="match status" value="2"/>
</dbReference>
<evidence type="ECO:0000256" key="6">
    <source>
        <dbReference type="ARBA" id="ARBA00022741"/>
    </source>
</evidence>
<organism evidence="14 15">
    <name type="scientific">Lophiostoma macrostomum CBS 122681</name>
    <dbReference type="NCBI Taxonomy" id="1314788"/>
    <lineage>
        <taxon>Eukaryota</taxon>
        <taxon>Fungi</taxon>
        <taxon>Dikarya</taxon>
        <taxon>Ascomycota</taxon>
        <taxon>Pezizomycotina</taxon>
        <taxon>Dothideomycetes</taxon>
        <taxon>Pleosporomycetidae</taxon>
        <taxon>Pleosporales</taxon>
        <taxon>Lophiostomataceae</taxon>
        <taxon>Lophiostoma</taxon>
    </lineage>
</organism>
<keyword evidence="3" id="KW-0813">Transport</keyword>
<dbReference type="InterPro" id="IPR003593">
    <property type="entry name" value="AAA+_ATPase"/>
</dbReference>
<dbReference type="GO" id="GO:0016887">
    <property type="term" value="F:ATP hydrolysis activity"/>
    <property type="evidence" value="ECO:0007669"/>
    <property type="project" value="InterPro"/>
</dbReference>
<feature type="transmembrane region" description="Helical" evidence="11">
    <location>
        <begin position="819"/>
        <end position="838"/>
    </location>
</feature>
<keyword evidence="15" id="KW-1185">Reference proteome</keyword>
<evidence type="ECO:0000256" key="3">
    <source>
        <dbReference type="ARBA" id="ARBA00022448"/>
    </source>
</evidence>
<keyword evidence="7" id="KW-0067">ATP-binding</keyword>
<feature type="transmembrane region" description="Helical" evidence="11">
    <location>
        <begin position="565"/>
        <end position="589"/>
    </location>
</feature>
<dbReference type="Gene3D" id="3.40.50.300">
    <property type="entry name" value="P-loop containing nucleotide triphosphate hydrolases"/>
    <property type="match status" value="2"/>
</dbReference>
<feature type="non-terminal residue" evidence="14">
    <location>
        <position position="1"/>
    </location>
</feature>
<evidence type="ECO:0000256" key="8">
    <source>
        <dbReference type="ARBA" id="ARBA00022989"/>
    </source>
</evidence>
<dbReference type="InterPro" id="IPR050173">
    <property type="entry name" value="ABC_transporter_C-like"/>
</dbReference>
<dbReference type="PROSITE" id="PS50893">
    <property type="entry name" value="ABC_TRANSPORTER_2"/>
    <property type="match status" value="2"/>
</dbReference>
<dbReference type="CDD" id="cd18580">
    <property type="entry name" value="ABC_6TM_ABCC_D2"/>
    <property type="match status" value="1"/>
</dbReference>
<dbReference type="SUPFAM" id="SSF52540">
    <property type="entry name" value="P-loop containing nucleoside triphosphate hydrolases"/>
    <property type="match status" value="2"/>
</dbReference>
<keyword evidence="8 11" id="KW-1133">Transmembrane helix</keyword>
<dbReference type="CDD" id="cd03244">
    <property type="entry name" value="ABCC_MRP_domain2"/>
    <property type="match status" value="1"/>
</dbReference>
<comment type="similarity">
    <text evidence="2">Belongs to the ABC transporter superfamily. ABCC family. Conjugate transporter (TC 3.A.1.208) subfamily.</text>
</comment>
<feature type="domain" description="ABC transporter" evidence="12">
    <location>
        <begin position="883"/>
        <end position="1113"/>
    </location>
</feature>
<evidence type="ECO:0000256" key="2">
    <source>
        <dbReference type="ARBA" id="ARBA00009726"/>
    </source>
</evidence>
<dbReference type="EMBL" id="MU004481">
    <property type="protein sequence ID" value="KAF2649718.1"/>
    <property type="molecule type" value="Genomic_DNA"/>
</dbReference>
<dbReference type="Gene3D" id="1.20.1560.10">
    <property type="entry name" value="ABC transporter type 1, transmembrane domain"/>
    <property type="match status" value="2"/>
</dbReference>
<evidence type="ECO:0000256" key="10">
    <source>
        <dbReference type="ARBA" id="ARBA00023180"/>
    </source>
</evidence>
<keyword evidence="4" id="KW-1003">Cell membrane</keyword>
<dbReference type="GO" id="GO:0005524">
    <property type="term" value="F:ATP binding"/>
    <property type="evidence" value="ECO:0007669"/>
    <property type="project" value="UniProtKB-KW"/>
</dbReference>
<feature type="transmembrane region" description="Helical" evidence="11">
    <location>
        <begin position="207"/>
        <end position="226"/>
    </location>
</feature>
<dbReference type="GO" id="GO:0140359">
    <property type="term" value="F:ABC-type transporter activity"/>
    <property type="evidence" value="ECO:0007669"/>
    <property type="project" value="InterPro"/>
</dbReference>
<evidence type="ECO:0000256" key="11">
    <source>
        <dbReference type="SAM" id="Phobius"/>
    </source>
</evidence>
<evidence type="ECO:0000259" key="13">
    <source>
        <dbReference type="PROSITE" id="PS50929"/>
    </source>
</evidence>
<evidence type="ECO:0000256" key="1">
    <source>
        <dbReference type="ARBA" id="ARBA00004651"/>
    </source>
</evidence>
<dbReference type="PROSITE" id="PS00211">
    <property type="entry name" value="ABC_TRANSPORTER_1"/>
    <property type="match status" value="1"/>
</dbReference>
<keyword evidence="5 11" id="KW-0812">Transmembrane</keyword>
<keyword evidence="6" id="KW-0547">Nucleotide-binding</keyword>
<dbReference type="InterPro" id="IPR011527">
    <property type="entry name" value="ABC1_TM_dom"/>
</dbReference>
<dbReference type="Pfam" id="PF00664">
    <property type="entry name" value="ABC_membrane"/>
    <property type="match status" value="1"/>
</dbReference>
<feature type="transmembrane region" description="Helical" evidence="11">
    <location>
        <begin position="701"/>
        <end position="720"/>
    </location>
</feature>
<protein>
    <submittedName>
        <fullName evidence="14">P-loop containing nucleoside triphosphate hydrolase protein</fullName>
    </submittedName>
</protein>
<evidence type="ECO:0000313" key="15">
    <source>
        <dbReference type="Proteomes" id="UP000799324"/>
    </source>
</evidence>
<dbReference type="OrthoDB" id="6500128at2759"/>
<sequence>ALFGYMNFRFLIRLRGGLITIIYQQTVEARAVDLGGINGITLIGTDVERIVLNFRNIHEIWASLVDIAIAVFLLERQVFLACLVPSGVALIFALATYKLGTWAKAAQRVWIENVERRLGITTVMLGAMRTVKMLGLSQKMANIISNLRAVEINRSSSYRKILISIIFLSVVPQNLAPMLTFAVFYAIATARNDSSVLARQAFTSLSLIALITTPALTFLRAIPALIQCMSSFDRIQEYCSQPVLPRHLLDNPSSSRAPPQDLEMGPMQTRGFQISIDHPLVSFRDHDVAWEKAGPANLKALEANIYEKRFTVVLGPTGSGKSTFLETLLEETVSLRGFSDRRFSSAAYCAQVPWLTNGSIRDNIVTNALGVVDEDWYATVLWACGLENDIATFPHKDRTLVGNGGNNLSGGQRQRVSLARAVYSRERLLILDDVFSGVDARNTALISERLLGRRGLLRRNQTTVVLVTHTPSLVSLADDAIVVDSGTITEAGSIDVLKDLTGHVAGLQLGSLSQSLSNEEPLSPTNNTGMETLMELNNEERDLKRQNGDLSVYRYYFRAGGHGNVATMLALVGLWVFCTEFSVVIVNWWSKANTQGHNSDALYLGVYMGLGFLGAGFLLSVLWIQFVTIISRTANRFHEDLLNATMRAPLRFFQETDIGSITNRQDMELIGLDLPTIAANYIITLCECVAKVLLLAVFGKYLSATLPLITGSVFFVQRFYLRTSRQVRLLDIEAKAPVYLHFVETTNGAATIRAFGWQRAFREHLHTLLNRSQKPVYLLYCIQQWLALALDSIVAVLVVILVTILVVRRDRFDEEAVGVSLVTVMTFNQALTMLVKFWTGLETSIGAVGRVKNFVERTQSEEAEFGMSQPKTGPENWPTRGSIRFRNVTASYRPDGHPVLKDVSLAIAAGEKVAICGRSGSGKTSFILSLLHMINFTGSISIDGVETRELSPTDLRSRINVVPQEPFLMPGSIRFNIDFLGQVQDEAIISTLQRLRIWDRVTDSAGLDAQTSLSLWSVGERQLLCLARALVRKSRILILDEATSSVDAATESLMYEAIDKDASTQTILAVIHRLQYIEWFDKVAVLDGGELVEFDTPSTLLARTSLLADMYNAGQQIRKLE</sequence>
<keyword evidence="14" id="KW-0378">Hydrolase</keyword>
<evidence type="ECO:0000313" key="14">
    <source>
        <dbReference type="EMBL" id="KAF2649718.1"/>
    </source>
</evidence>
<feature type="domain" description="ABC transmembrane type-1" evidence="13">
    <location>
        <begin position="1"/>
        <end position="227"/>
    </location>
</feature>
<evidence type="ECO:0000256" key="7">
    <source>
        <dbReference type="ARBA" id="ARBA00022840"/>
    </source>
</evidence>
<dbReference type="AlphaFoldDB" id="A0A6A6STF5"/>
<dbReference type="FunFam" id="3.40.50.300:FF:002145">
    <property type="entry name" value="ABC transporter (MsbA subfamily)"/>
    <property type="match status" value="1"/>
</dbReference>
<reference evidence="14" key="1">
    <citation type="journal article" date="2020" name="Stud. Mycol.">
        <title>101 Dothideomycetes genomes: a test case for predicting lifestyles and emergence of pathogens.</title>
        <authorList>
            <person name="Haridas S."/>
            <person name="Albert R."/>
            <person name="Binder M."/>
            <person name="Bloem J."/>
            <person name="Labutti K."/>
            <person name="Salamov A."/>
            <person name="Andreopoulos B."/>
            <person name="Baker S."/>
            <person name="Barry K."/>
            <person name="Bills G."/>
            <person name="Bluhm B."/>
            <person name="Cannon C."/>
            <person name="Castanera R."/>
            <person name="Culley D."/>
            <person name="Daum C."/>
            <person name="Ezra D."/>
            <person name="Gonzalez J."/>
            <person name="Henrissat B."/>
            <person name="Kuo A."/>
            <person name="Liang C."/>
            <person name="Lipzen A."/>
            <person name="Lutzoni F."/>
            <person name="Magnuson J."/>
            <person name="Mondo S."/>
            <person name="Nolan M."/>
            <person name="Ohm R."/>
            <person name="Pangilinan J."/>
            <person name="Park H.-J."/>
            <person name="Ramirez L."/>
            <person name="Alfaro M."/>
            <person name="Sun H."/>
            <person name="Tritt A."/>
            <person name="Yoshinaga Y."/>
            <person name="Zwiers L.-H."/>
            <person name="Turgeon B."/>
            <person name="Goodwin S."/>
            <person name="Spatafora J."/>
            <person name="Crous P."/>
            <person name="Grigoriev I."/>
        </authorList>
    </citation>
    <scope>NUCLEOTIDE SEQUENCE</scope>
    <source>
        <strain evidence="14">CBS 122681</strain>
    </source>
</reference>
<dbReference type="SMART" id="SM00382">
    <property type="entry name" value="AAA"/>
    <property type="match status" value="2"/>
</dbReference>
<feature type="transmembrane region" description="Helical" evidence="11">
    <location>
        <begin position="785"/>
        <end position="807"/>
    </location>
</feature>